<organism evidence="1 2">
    <name type="scientific">Plectus sambesii</name>
    <dbReference type="NCBI Taxonomy" id="2011161"/>
    <lineage>
        <taxon>Eukaryota</taxon>
        <taxon>Metazoa</taxon>
        <taxon>Ecdysozoa</taxon>
        <taxon>Nematoda</taxon>
        <taxon>Chromadorea</taxon>
        <taxon>Plectida</taxon>
        <taxon>Plectina</taxon>
        <taxon>Plectoidea</taxon>
        <taxon>Plectidae</taxon>
        <taxon>Plectus</taxon>
    </lineage>
</organism>
<accession>A0A914WEV2</accession>
<proteinExistence type="predicted"/>
<dbReference type="Proteomes" id="UP000887566">
    <property type="component" value="Unplaced"/>
</dbReference>
<evidence type="ECO:0000313" key="1">
    <source>
        <dbReference type="Proteomes" id="UP000887566"/>
    </source>
</evidence>
<reference evidence="2" key="1">
    <citation type="submission" date="2022-11" db="UniProtKB">
        <authorList>
            <consortium name="WormBaseParasite"/>
        </authorList>
    </citation>
    <scope>IDENTIFICATION</scope>
</reference>
<keyword evidence="1" id="KW-1185">Reference proteome</keyword>
<evidence type="ECO:0000313" key="2">
    <source>
        <dbReference type="WBParaSite" id="PSAMB.scaffold3719size17123.g22308.t1"/>
    </source>
</evidence>
<dbReference type="WBParaSite" id="PSAMB.scaffold3719size17123.g22308.t1">
    <property type="protein sequence ID" value="PSAMB.scaffold3719size17123.g22308.t1"/>
    <property type="gene ID" value="PSAMB.scaffold3719size17123.g22308"/>
</dbReference>
<sequence length="101" mass="11667">MRKQRRGRAHDDGPTDLVAARERMPFAPSPPSHPPDRVVVVRNKCPTRLIAPARLSRVQATCPPHRHRPEYRLRFTDDARKYLLSYVENVCGLSANREEQK</sequence>
<protein>
    <submittedName>
        <fullName evidence="2">Uncharacterized protein</fullName>
    </submittedName>
</protein>
<dbReference type="AlphaFoldDB" id="A0A914WEV2"/>
<name>A0A914WEV2_9BILA</name>